<dbReference type="SUPFAM" id="SSF88723">
    <property type="entry name" value="PIN domain-like"/>
    <property type="match status" value="1"/>
</dbReference>
<keyword evidence="3" id="KW-1185">Reference proteome</keyword>
<evidence type="ECO:0000259" key="1">
    <source>
        <dbReference type="Pfam" id="PF01850"/>
    </source>
</evidence>
<dbReference type="Gene3D" id="3.40.50.1010">
    <property type="entry name" value="5'-nuclease"/>
    <property type="match status" value="1"/>
</dbReference>
<evidence type="ECO:0000313" key="2">
    <source>
        <dbReference type="EMBL" id="MCP9200550.1"/>
    </source>
</evidence>
<sequence>MKETPTIPCMAIIKIQNYRAKFGDQFFFDTNIWLLIYGPVANYQKKDQKEYSKFLAEIITRNYPIYITSMVISEFGNVILRRDFRQWADNQVNNPSPDFKKDFIGTQDYIGSVQDIKQLIQDILALPIVTKIPDDFNNLDINSILNHFDLVDFNDSYISILAEKKKYKIVTNDKDFQKLKDSVEIITTQV</sequence>
<feature type="domain" description="PIN" evidence="1">
    <location>
        <begin position="27"/>
        <end position="180"/>
    </location>
</feature>
<dbReference type="AlphaFoldDB" id="A0A9X2KYC7"/>
<accession>A0A9X2KYC7</accession>
<dbReference type="Pfam" id="PF01850">
    <property type="entry name" value="PIN"/>
    <property type="match status" value="1"/>
</dbReference>
<organism evidence="2 3">
    <name type="scientific">Christiangramia oceanisediminis</name>
    <dbReference type="NCBI Taxonomy" id="2920386"/>
    <lineage>
        <taxon>Bacteria</taxon>
        <taxon>Pseudomonadati</taxon>
        <taxon>Bacteroidota</taxon>
        <taxon>Flavobacteriia</taxon>
        <taxon>Flavobacteriales</taxon>
        <taxon>Flavobacteriaceae</taxon>
        <taxon>Christiangramia</taxon>
    </lineage>
</organism>
<reference evidence="2" key="1">
    <citation type="submission" date="2022-07" db="EMBL/GenBank/DDBJ databases">
        <title>Gramela sediminis sp. nov., isolated from deep-sea sediment of the Indian Ocean.</title>
        <authorList>
            <person name="Shi H."/>
        </authorList>
    </citation>
    <scope>NUCLEOTIDE SEQUENCE</scope>
    <source>
        <strain evidence="2">GC03-9</strain>
    </source>
</reference>
<gene>
    <name evidence="2" type="ORF">MKO06_11565</name>
</gene>
<name>A0A9X2KYC7_9FLAO</name>
<protein>
    <submittedName>
        <fullName evidence="2">PIN domain-containing protein</fullName>
    </submittedName>
</protein>
<dbReference type="RefSeq" id="WP_241551313.1">
    <property type="nucleotide sequence ID" value="NZ_JANCNS010000002.1"/>
</dbReference>
<dbReference type="CDD" id="cd09854">
    <property type="entry name" value="PIN_VapC-like"/>
    <property type="match status" value="1"/>
</dbReference>
<dbReference type="Proteomes" id="UP001155280">
    <property type="component" value="Unassembled WGS sequence"/>
</dbReference>
<dbReference type="EMBL" id="JANCNS010000002">
    <property type="protein sequence ID" value="MCP9200550.1"/>
    <property type="molecule type" value="Genomic_DNA"/>
</dbReference>
<proteinExistence type="predicted"/>
<dbReference type="InterPro" id="IPR029060">
    <property type="entry name" value="PIN-like_dom_sf"/>
</dbReference>
<evidence type="ECO:0000313" key="3">
    <source>
        <dbReference type="Proteomes" id="UP001155280"/>
    </source>
</evidence>
<dbReference type="InterPro" id="IPR002716">
    <property type="entry name" value="PIN_dom"/>
</dbReference>
<comment type="caution">
    <text evidence="2">The sequence shown here is derived from an EMBL/GenBank/DDBJ whole genome shotgun (WGS) entry which is preliminary data.</text>
</comment>